<evidence type="ECO:0000256" key="1">
    <source>
        <dbReference type="SAM" id="Phobius"/>
    </source>
</evidence>
<keyword evidence="1" id="KW-0472">Membrane</keyword>
<evidence type="ECO:0000313" key="2">
    <source>
        <dbReference type="EMBL" id="KPC49294.1"/>
    </source>
</evidence>
<gene>
    <name evidence="2" type="ORF">WG78_20400</name>
</gene>
<accession>A0A0N0GKR8</accession>
<reference evidence="2 3" key="1">
    <citation type="submission" date="2015-07" db="EMBL/GenBank/DDBJ databases">
        <title>Draft genome sequence of the Amantichitinum ursilacus IGB-41, a new chitin-degrading bacterium.</title>
        <authorList>
            <person name="Kirstahler P."/>
            <person name="Guenther M."/>
            <person name="Grumaz C."/>
            <person name="Rupp S."/>
            <person name="Zibek S."/>
            <person name="Sohn K."/>
        </authorList>
    </citation>
    <scope>NUCLEOTIDE SEQUENCE [LARGE SCALE GENOMIC DNA]</scope>
    <source>
        <strain evidence="2 3">IGB-41</strain>
    </source>
</reference>
<feature type="transmembrane region" description="Helical" evidence="1">
    <location>
        <begin position="44"/>
        <end position="67"/>
    </location>
</feature>
<keyword evidence="3" id="KW-1185">Reference proteome</keyword>
<dbReference type="Proteomes" id="UP000037939">
    <property type="component" value="Unassembled WGS sequence"/>
</dbReference>
<dbReference type="AlphaFoldDB" id="A0A0N0GKR8"/>
<dbReference type="EMBL" id="LAQT01000037">
    <property type="protein sequence ID" value="KPC49294.1"/>
    <property type="molecule type" value="Genomic_DNA"/>
</dbReference>
<comment type="caution">
    <text evidence="2">The sequence shown here is derived from an EMBL/GenBank/DDBJ whole genome shotgun (WGS) entry which is preliminary data.</text>
</comment>
<name>A0A0N0GKR8_9NEIS</name>
<dbReference type="RefSeq" id="WP_152969327.1">
    <property type="nucleotide sequence ID" value="NZ_LAQT01000037.1"/>
</dbReference>
<evidence type="ECO:0008006" key="4">
    <source>
        <dbReference type="Google" id="ProtNLM"/>
    </source>
</evidence>
<keyword evidence="1" id="KW-0812">Transmembrane</keyword>
<keyword evidence="1" id="KW-1133">Transmembrane helix</keyword>
<evidence type="ECO:0000313" key="3">
    <source>
        <dbReference type="Proteomes" id="UP000037939"/>
    </source>
</evidence>
<proteinExistence type="predicted"/>
<sequence>MAFALRRTSRIVVITAIVLQSLLYWVAAAPLHAPSGEPVRACGLGALGAFMLSALICIIGSLTALMLNGWSLRREPKPRARWRRVELVAMAAPLIAFGLAMLLQASFSQ</sequence>
<organism evidence="2 3">
    <name type="scientific">Amantichitinum ursilacus</name>
    <dbReference type="NCBI Taxonomy" id="857265"/>
    <lineage>
        <taxon>Bacteria</taxon>
        <taxon>Pseudomonadati</taxon>
        <taxon>Pseudomonadota</taxon>
        <taxon>Betaproteobacteria</taxon>
        <taxon>Neisseriales</taxon>
        <taxon>Chitinibacteraceae</taxon>
        <taxon>Amantichitinum</taxon>
    </lineage>
</organism>
<dbReference type="STRING" id="857265.WG78_20400"/>
<protein>
    <recommendedName>
        <fullName evidence="4">Transmembrane protein</fullName>
    </recommendedName>
</protein>
<feature type="transmembrane region" description="Helical" evidence="1">
    <location>
        <begin position="87"/>
        <end position="107"/>
    </location>
</feature>